<dbReference type="EMBL" id="SRLO01000270">
    <property type="protein sequence ID" value="TNN63578.1"/>
    <property type="molecule type" value="Genomic_DNA"/>
</dbReference>
<keyword evidence="2" id="KW-1185">Reference proteome</keyword>
<name>A0A4Z2HCI6_9TELE</name>
<evidence type="ECO:0000313" key="1">
    <source>
        <dbReference type="EMBL" id="TNN63578.1"/>
    </source>
</evidence>
<proteinExistence type="predicted"/>
<dbReference type="AlphaFoldDB" id="A0A4Z2HCI6"/>
<sequence>MELIGCDDQSLAQLDASLEGSDGARLESESGDAEANFTKKKRKKWFAVLCECPLKGNGSLSRPRT</sequence>
<organism evidence="1 2">
    <name type="scientific">Liparis tanakae</name>
    <name type="common">Tanaka's snailfish</name>
    <dbReference type="NCBI Taxonomy" id="230148"/>
    <lineage>
        <taxon>Eukaryota</taxon>
        <taxon>Metazoa</taxon>
        <taxon>Chordata</taxon>
        <taxon>Craniata</taxon>
        <taxon>Vertebrata</taxon>
        <taxon>Euteleostomi</taxon>
        <taxon>Actinopterygii</taxon>
        <taxon>Neopterygii</taxon>
        <taxon>Teleostei</taxon>
        <taxon>Neoteleostei</taxon>
        <taxon>Acanthomorphata</taxon>
        <taxon>Eupercaria</taxon>
        <taxon>Perciformes</taxon>
        <taxon>Cottioidei</taxon>
        <taxon>Cottales</taxon>
        <taxon>Liparidae</taxon>
        <taxon>Liparis</taxon>
    </lineage>
</organism>
<protein>
    <submittedName>
        <fullName evidence="1">Uncharacterized protein</fullName>
    </submittedName>
</protein>
<evidence type="ECO:0000313" key="2">
    <source>
        <dbReference type="Proteomes" id="UP000314294"/>
    </source>
</evidence>
<comment type="caution">
    <text evidence="1">The sequence shown here is derived from an EMBL/GenBank/DDBJ whole genome shotgun (WGS) entry which is preliminary data.</text>
</comment>
<reference evidence="1 2" key="1">
    <citation type="submission" date="2019-03" db="EMBL/GenBank/DDBJ databases">
        <title>First draft genome of Liparis tanakae, snailfish: a comprehensive survey of snailfish specific genes.</title>
        <authorList>
            <person name="Kim W."/>
            <person name="Song I."/>
            <person name="Jeong J.-H."/>
            <person name="Kim D."/>
            <person name="Kim S."/>
            <person name="Ryu S."/>
            <person name="Song J.Y."/>
            <person name="Lee S.K."/>
        </authorList>
    </citation>
    <scope>NUCLEOTIDE SEQUENCE [LARGE SCALE GENOMIC DNA]</scope>
    <source>
        <tissue evidence="1">Muscle</tissue>
    </source>
</reference>
<accession>A0A4Z2HCI6</accession>
<dbReference type="Proteomes" id="UP000314294">
    <property type="component" value="Unassembled WGS sequence"/>
</dbReference>
<gene>
    <name evidence="1" type="ORF">EYF80_026230</name>
</gene>